<gene>
    <name evidence="3" type="ORF">AMS68_005138</name>
</gene>
<dbReference type="Gene3D" id="3.40.50.1820">
    <property type="entry name" value="alpha/beta hydrolase"/>
    <property type="match status" value="1"/>
</dbReference>
<keyword evidence="1" id="KW-0378">Hydrolase</keyword>
<protein>
    <recommendedName>
        <fullName evidence="2">Alpha/beta hydrolase fold-3 domain-containing protein</fullName>
    </recommendedName>
</protein>
<evidence type="ECO:0000259" key="2">
    <source>
        <dbReference type="Pfam" id="PF07859"/>
    </source>
</evidence>
<dbReference type="InterPro" id="IPR013094">
    <property type="entry name" value="AB_hydrolase_3"/>
</dbReference>
<evidence type="ECO:0000256" key="1">
    <source>
        <dbReference type="ARBA" id="ARBA00022801"/>
    </source>
</evidence>
<dbReference type="Pfam" id="PF07859">
    <property type="entry name" value="Abhydrolase_3"/>
    <property type="match status" value="1"/>
</dbReference>
<keyword evidence="4" id="KW-1185">Reference proteome</keyword>
<dbReference type="PANTHER" id="PTHR48081">
    <property type="entry name" value="AB HYDROLASE SUPERFAMILY PROTEIN C4A8.06C"/>
    <property type="match status" value="1"/>
</dbReference>
<evidence type="ECO:0000313" key="3">
    <source>
        <dbReference type="EMBL" id="QIW99620.1"/>
    </source>
</evidence>
<feature type="domain" description="Alpha/beta hydrolase fold-3" evidence="2">
    <location>
        <begin position="88"/>
        <end position="298"/>
    </location>
</feature>
<accession>A0A6H0XY80</accession>
<proteinExistence type="predicted"/>
<dbReference type="AlphaFoldDB" id="A0A6H0XY80"/>
<dbReference type="OrthoDB" id="433474at2759"/>
<dbReference type="EMBL" id="CP051141">
    <property type="protein sequence ID" value="QIW99620.1"/>
    <property type="molecule type" value="Genomic_DNA"/>
</dbReference>
<dbReference type="InterPro" id="IPR029058">
    <property type="entry name" value="AB_hydrolase_fold"/>
</dbReference>
<evidence type="ECO:0000313" key="4">
    <source>
        <dbReference type="Proteomes" id="UP000503462"/>
    </source>
</evidence>
<dbReference type="SUPFAM" id="SSF53474">
    <property type="entry name" value="alpha/beta-Hydrolases"/>
    <property type="match status" value="1"/>
</dbReference>
<dbReference type="Proteomes" id="UP000503462">
    <property type="component" value="Chromosome 3"/>
</dbReference>
<dbReference type="InterPro" id="IPR050300">
    <property type="entry name" value="GDXG_lipolytic_enzyme"/>
</dbReference>
<dbReference type="PANTHER" id="PTHR48081:SF8">
    <property type="entry name" value="ALPHA_BETA HYDROLASE FOLD-3 DOMAIN-CONTAINING PROTEIN-RELATED"/>
    <property type="match status" value="1"/>
</dbReference>
<name>A0A6H0XY80_9PEZI</name>
<organism evidence="3 4">
    <name type="scientific">Peltaster fructicola</name>
    <dbReference type="NCBI Taxonomy" id="286661"/>
    <lineage>
        <taxon>Eukaryota</taxon>
        <taxon>Fungi</taxon>
        <taxon>Dikarya</taxon>
        <taxon>Ascomycota</taxon>
        <taxon>Pezizomycotina</taxon>
        <taxon>Dothideomycetes</taxon>
        <taxon>Dothideomycetes incertae sedis</taxon>
        <taxon>Peltaster</taxon>
    </lineage>
</organism>
<reference evidence="3 4" key="1">
    <citation type="journal article" date="2016" name="Sci. Rep.">
        <title>Peltaster fructicola genome reveals evolution from an invasive phytopathogen to an ectophytic parasite.</title>
        <authorList>
            <person name="Xu C."/>
            <person name="Chen H."/>
            <person name="Gleason M.L."/>
            <person name="Xu J.R."/>
            <person name="Liu H."/>
            <person name="Zhang R."/>
            <person name="Sun G."/>
        </authorList>
    </citation>
    <scope>NUCLEOTIDE SEQUENCE [LARGE SCALE GENOMIC DNA]</scope>
    <source>
        <strain evidence="3 4">LNHT1506</strain>
    </source>
</reference>
<sequence length="321" mass="34546">MSLQYDAEWASVAAPLLKMAAARPAPAVHDYMTIRKNSVVTVGGAMSRLPPAEDVVTSSLEIDSYDGAKITLYHHKPRNLPAEPGAAILHVHGGGMVAGTARSFAPAVALTASRSGLQYFDVEYRLAPENPHPTPVEDTYAALLWMMEHAQELNIDSKRIGIHGESAGAGIAAGVALMARDRRLQPPIAKQVLIYPMLDYKNVKPVSAALNKYLTWTTNTNITGWTALLGESTMAGDDVDTYASPAHAKDLSGLPSTYIDVGGLDLFRDEDIEYAARLLKADVQVELHVYPGVPHAFEMLVPQAAVTQAALANRLKALRSI</sequence>
<dbReference type="GO" id="GO:0016787">
    <property type="term" value="F:hydrolase activity"/>
    <property type="evidence" value="ECO:0007669"/>
    <property type="project" value="UniProtKB-KW"/>
</dbReference>